<dbReference type="eggNOG" id="COG0476">
    <property type="taxonomic scope" value="Bacteria"/>
</dbReference>
<dbReference type="NCBIfam" id="NF004281">
    <property type="entry name" value="PRK05690.1"/>
    <property type="match status" value="1"/>
</dbReference>
<dbReference type="PANTHER" id="PTHR10953">
    <property type="entry name" value="UBIQUITIN-ACTIVATING ENZYME E1"/>
    <property type="match status" value="1"/>
</dbReference>
<feature type="domain" description="THIF-type NAD/FAD binding fold" evidence="4">
    <location>
        <begin position="10"/>
        <end position="244"/>
    </location>
</feature>
<dbReference type="GO" id="GO:0004792">
    <property type="term" value="F:thiosulfate-cyanide sulfurtransferase activity"/>
    <property type="evidence" value="ECO:0007669"/>
    <property type="project" value="TreeGrafter"/>
</dbReference>
<keyword evidence="1" id="KW-0808">Transferase</keyword>
<dbReference type="GO" id="GO:0008641">
    <property type="term" value="F:ubiquitin-like modifier activating enzyme activity"/>
    <property type="evidence" value="ECO:0007669"/>
    <property type="project" value="InterPro"/>
</dbReference>
<dbReference type="GO" id="GO:0005524">
    <property type="term" value="F:ATP binding"/>
    <property type="evidence" value="ECO:0007669"/>
    <property type="project" value="UniProtKB-KW"/>
</dbReference>
<dbReference type="Gene3D" id="3.40.50.720">
    <property type="entry name" value="NAD(P)-binding Rossmann-like Domain"/>
    <property type="match status" value="1"/>
</dbReference>
<dbReference type="SUPFAM" id="SSF69572">
    <property type="entry name" value="Activating enzymes of the ubiquitin-like proteins"/>
    <property type="match status" value="1"/>
</dbReference>
<dbReference type="InterPro" id="IPR035985">
    <property type="entry name" value="Ubiquitin-activating_enz"/>
</dbReference>
<evidence type="ECO:0000259" key="4">
    <source>
        <dbReference type="Pfam" id="PF00899"/>
    </source>
</evidence>
<dbReference type="AlphaFoldDB" id="F2NMC2"/>
<dbReference type="FunFam" id="3.40.50.720:FF:000033">
    <property type="entry name" value="Adenylyltransferase and sulfurtransferase MOCS3"/>
    <property type="match status" value="1"/>
</dbReference>
<gene>
    <name evidence="5" type="ordered locus">Marky_1068</name>
</gene>
<keyword evidence="2" id="KW-0547">Nucleotide-binding</keyword>
<organism evidence="5 6">
    <name type="scientific">Marinithermus hydrothermalis (strain DSM 14884 / JCM 11576 / T1)</name>
    <dbReference type="NCBI Taxonomy" id="869210"/>
    <lineage>
        <taxon>Bacteria</taxon>
        <taxon>Thermotogati</taxon>
        <taxon>Deinococcota</taxon>
        <taxon>Deinococci</taxon>
        <taxon>Thermales</taxon>
        <taxon>Thermaceae</taxon>
        <taxon>Marinithermus</taxon>
    </lineage>
</organism>
<dbReference type="CDD" id="cd00757">
    <property type="entry name" value="ThiF_MoeB_HesA_family"/>
    <property type="match status" value="1"/>
</dbReference>
<dbReference type="OrthoDB" id="9804286at2"/>
<proteinExistence type="predicted"/>
<dbReference type="PANTHER" id="PTHR10953:SF102">
    <property type="entry name" value="ADENYLYLTRANSFERASE AND SULFURTRANSFERASE MOCS3"/>
    <property type="match status" value="1"/>
</dbReference>
<dbReference type="RefSeq" id="WP_013703858.1">
    <property type="nucleotide sequence ID" value="NC_015387.1"/>
</dbReference>
<dbReference type="EMBL" id="CP002630">
    <property type="protein sequence ID" value="AEB11810.1"/>
    <property type="molecule type" value="Genomic_DNA"/>
</dbReference>
<dbReference type="Proteomes" id="UP000007030">
    <property type="component" value="Chromosome"/>
</dbReference>
<dbReference type="InterPro" id="IPR045886">
    <property type="entry name" value="ThiF/MoeB/HesA"/>
</dbReference>
<accession>F2NMC2</accession>
<protein>
    <submittedName>
        <fullName evidence="5">UBA/THIF-type NAD/FAD binding protein</fullName>
    </submittedName>
</protein>
<dbReference type="KEGG" id="mhd:Marky_1068"/>
<reference evidence="5 6" key="1">
    <citation type="journal article" date="2012" name="Stand. Genomic Sci.">
        <title>Complete genome sequence of the aerobic, heterotroph Marinithermus hydrothermalis type strain (T1(T)) from a deep-sea hydrothermal vent chimney.</title>
        <authorList>
            <person name="Copeland A."/>
            <person name="Gu W."/>
            <person name="Yasawong M."/>
            <person name="Lapidus A."/>
            <person name="Lucas S."/>
            <person name="Deshpande S."/>
            <person name="Pagani I."/>
            <person name="Tapia R."/>
            <person name="Cheng J.F."/>
            <person name="Goodwin L.A."/>
            <person name="Pitluck S."/>
            <person name="Liolios K."/>
            <person name="Ivanova N."/>
            <person name="Mavromatis K."/>
            <person name="Mikhailova N."/>
            <person name="Pati A."/>
            <person name="Chen A."/>
            <person name="Palaniappan K."/>
            <person name="Land M."/>
            <person name="Pan C."/>
            <person name="Brambilla E.M."/>
            <person name="Rohde M."/>
            <person name="Tindall B.J."/>
            <person name="Sikorski J."/>
            <person name="Goker M."/>
            <person name="Detter J.C."/>
            <person name="Bristow J."/>
            <person name="Eisen J.A."/>
            <person name="Markowitz V."/>
            <person name="Hugenholtz P."/>
            <person name="Kyrpides N.C."/>
            <person name="Klenk H.P."/>
            <person name="Woyke T."/>
        </authorList>
    </citation>
    <scope>NUCLEOTIDE SEQUENCE [LARGE SCALE GENOMIC DNA]</scope>
    <source>
        <strain evidence="6">DSM 14884 / JCM 11576 / T1</strain>
    </source>
</reference>
<name>F2NMC2_MARHT</name>
<dbReference type="GO" id="GO:0005829">
    <property type="term" value="C:cytosol"/>
    <property type="evidence" value="ECO:0007669"/>
    <property type="project" value="TreeGrafter"/>
</dbReference>
<evidence type="ECO:0000313" key="6">
    <source>
        <dbReference type="Proteomes" id="UP000007030"/>
    </source>
</evidence>
<evidence type="ECO:0000256" key="2">
    <source>
        <dbReference type="ARBA" id="ARBA00022741"/>
    </source>
</evidence>
<dbReference type="GO" id="GO:0008146">
    <property type="term" value="F:sulfotransferase activity"/>
    <property type="evidence" value="ECO:0007669"/>
    <property type="project" value="TreeGrafter"/>
</dbReference>
<dbReference type="STRING" id="869210.Marky_1068"/>
<dbReference type="GO" id="GO:0016779">
    <property type="term" value="F:nucleotidyltransferase activity"/>
    <property type="evidence" value="ECO:0007669"/>
    <property type="project" value="TreeGrafter"/>
</dbReference>
<dbReference type="HOGENOM" id="CLU_013325_10_0_0"/>
<evidence type="ECO:0000313" key="5">
    <source>
        <dbReference type="EMBL" id="AEB11810.1"/>
    </source>
</evidence>
<keyword evidence="6" id="KW-1185">Reference proteome</keyword>
<evidence type="ECO:0000256" key="1">
    <source>
        <dbReference type="ARBA" id="ARBA00022679"/>
    </source>
</evidence>
<dbReference type="Pfam" id="PF00899">
    <property type="entry name" value="ThiF"/>
    <property type="match status" value="1"/>
</dbReference>
<evidence type="ECO:0000256" key="3">
    <source>
        <dbReference type="ARBA" id="ARBA00022840"/>
    </source>
</evidence>
<keyword evidence="3" id="KW-0067">ATP-binding</keyword>
<sequence>MWTREELDRYARHIILPEVGAEGQQRLKQASVVVVGAGGLGAPLLLYLAAAGVGRIGIVEMDTVDLSNLQRQVLYATEDVGRPKAEVARERVVALNPHVRVEAHPVRLTSENALEILGDYDVIVDASDNFPTRYLVNDAAVLLDKPLVYGAIYRFEGQVAVFHHAGGPCYRCLFPKPPDPGAVPNCAEAGVFGVLPGVVGSLMAAEVIKLILGVGEALSGRLLLYDALTASFRTVRFPRNRNCPICGEVPSLTGLIDYEAFCAGGSKSDSMPTETS</sequence>
<dbReference type="InterPro" id="IPR000594">
    <property type="entry name" value="ThiF_NAD_FAD-bd"/>
</dbReference>